<evidence type="ECO:0000313" key="11">
    <source>
        <dbReference type="EMBL" id="KAI6647210.1"/>
    </source>
</evidence>
<dbReference type="InterPro" id="IPR024731">
    <property type="entry name" value="NELL2-like_EGF"/>
</dbReference>
<dbReference type="InterPro" id="IPR018097">
    <property type="entry name" value="EGF_Ca-bd_CS"/>
</dbReference>
<dbReference type="GO" id="GO:0005509">
    <property type="term" value="F:calcium ion binding"/>
    <property type="evidence" value="ECO:0007669"/>
    <property type="project" value="InterPro"/>
</dbReference>
<feature type="domain" description="EGF-like" evidence="10">
    <location>
        <begin position="488"/>
        <end position="529"/>
    </location>
</feature>
<dbReference type="PROSITE" id="PS01186">
    <property type="entry name" value="EGF_2"/>
    <property type="match status" value="6"/>
</dbReference>
<evidence type="ECO:0000256" key="5">
    <source>
        <dbReference type="ARBA" id="ARBA00022902"/>
    </source>
</evidence>
<feature type="domain" description="EGF-like" evidence="10">
    <location>
        <begin position="530"/>
        <end position="571"/>
    </location>
</feature>
<dbReference type="EMBL" id="JAKMXF010000343">
    <property type="protein sequence ID" value="KAI6647210.1"/>
    <property type="molecule type" value="Genomic_DNA"/>
</dbReference>
<evidence type="ECO:0000259" key="10">
    <source>
        <dbReference type="PROSITE" id="PS50026"/>
    </source>
</evidence>
<feature type="domain" description="EGF-like" evidence="10">
    <location>
        <begin position="365"/>
        <end position="406"/>
    </location>
</feature>
<sequence>MHVSIIICLIISLLIPLSTTQTPSCGVECICEFTYITCNGATVTEIPSEVLGAILSDLDQFICSTCAISILTADSFILYTSLNTITILNSGLNEIEAGAFSGISSQLNYLDLSSNSITTIEQHFFTGLTKLGHLDLQQNSITHIEPGSFNDLTSLSTVTLKNNLITNLPDFLFTSTILTQFDITNNELFALTSRPFPNTVYTIFYLSNNNIARLHSNLSSIFNTASRILLNSNPLICDCFIKDLQSEISVNPSRYGESTMPAKCGYPPSLVNQKVSEANIPSGGCYSACLNIQCHTSATCIDVDDWPVCVCNAGYAGDGYNCVDACDGFGCQGVSVCNYDTVTMNTSCVCPTGYTLDMTGKDCTQINECLIEGSCPVNSNCSDTVGSYLCDCFDGYEVNTGPLSCDDINECSLVNNCITNTTCLNTIGSYQCDCIPGYVENSTGFCVDIDECSNSTICHINSYCNNTIGAYICKCNPGYEGDGLECMDIDECQNAALFNCPPNSACQNEMGNYTCVCDPGYEKIVMECVDINECDNMLLFDCPTNSMCQNTLGNYTCDCDPGYEKIVMECVDINECDNMLL</sequence>
<reference evidence="11 12" key="1">
    <citation type="journal article" date="2023" name="BMC Biol.">
        <title>The compact genome of the sponge Oopsacas minuta (Hexactinellida) is lacking key metazoan core genes.</title>
        <authorList>
            <person name="Santini S."/>
            <person name="Schenkelaars Q."/>
            <person name="Jourda C."/>
            <person name="Duchesne M."/>
            <person name="Belahbib H."/>
            <person name="Rocher C."/>
            <person name="Selva M."/>
            <person name="Riesgo A."/>
            <person name="Vervoort M."/>
            <person name="Leys S.P."/>
            <person name="Kodjabachian L."/>
            <person name="Le Bivic A."/>
            <person name="Borchiellini C."/>
            <person name="Claverie J.M."/>
            <person name="Renard E."/>
        </authorList>
    </citation>
    <scope>NUCLEOTIDE SEQUENCE [LARGE SCALE GENOMIC DNA]</scope>
    <source>
        <strain evidence="11">SPO-2</strain>
    </source>
</reference>
<keyword evidence="2" id="KW-0433">Leucine-rich repeat</keyword>
<evidence type="ECO:0000256" key="3">
    <source>
        <dbReference type="ARBA" id="ARBA00022729"/>
    </source>
</evidence>
<evidence type="ECO:0000256" key="1">
    <source>
        <dbReference type="ARBA" id="ARBA00022536"/>
    </source>
</evidence>
<evidence type="ECO:0000313" key="12">
    <source>
        <dbReference type="Proteomes" id="UP001165289"/>
    </source>
</evidence>
<dbReference type="SUPFAM" id="SSF57184">
    <property type="entry name" value="Growth factor receptor domain"/>
    <property type="match status" value="2"/>
</dbReference>
<keyword evidence="1 8" id="KW-0245">EGF-like domain</keyword>
<name>A0AAV7JFG7_9METZ</name>
<dbReference type="Gene3D" id="2.10.25.10">
    <property type="entry name" value="Laminin"/>
    <property type="match status" value="6"/>
</dbReference>
<proteinExistence type="predicted"/>
<dbReference type="AlphaFoldDB" id="A0AAV7JFG7"/>
<feature type="signal peptide" evidence="9">
    <location>
        <begin position="1"/>
        <end position="20"/>
    </location>
</feature>
<dbReference type="GO" id="GO:0005615">
    <property type="term" value="C:extracellular space"/>
    <property type="evidence" value="ECO:0007669"/>
    <property type="project" value="TreeGrafter"/>
</dbReference>
<dbReference type="InterPro" id="IPR000152">
    <property type="entry name" value="EGF-type_Asp/Asn_hydroxyl_site"/>
</dbReference>
<keyword evidence="5" id="KW-0524">Neurogenesis</keyword>
<dbReference type="PROSITE" id="PS00010">
    <property type="entry name" value="ASX_HYDROXYL"/>
    <property type="match status" value="5"/>
</dbReference>
<dbReference type="Pfam" id="PF13855">
    <property type="entry name" value="LRR_8"/>
    <property type="match status" value="1"/>
</dbReference>
<dbReference type="InterPro" id="IPR000742">
    <property type="entry name" value="EGF"/>
</dbReference>
<keyword evidence="7" id="KW-0325">Glycoprotein</keyword>
<dbReference type="PANTHER" id="PTHR24042:SF5">
    <property type="entry name" value="EGF-LIKE CALCIUM-BINDING DOMAIN-CONTAINING PROTEIN"/>
    <property type="match status" value="1"/>
</dbReference>
<dbReference type="InterPro" id="IPR003591">
    <property type="entry name" value="Leu-rich_rpt_typical-subtyp"/>
</dbReference>
<keyword evidence="3 9" id="KW-0732">Signal</keyword>
<dbReference type="PANTHER" id="PTHR24042">
    <property type="entry name" value="NEL HOMOLOG"/>
    <property type="match status" value="1"/>
</dbReference>
<dbReference type="Pfam" id="PF07645">
    <property type="entry name" value="EGF_CA"/>
    <property type="match status" value="4"/>
</dbReference>
<dbReference type="FunFam" id="2.10.25.10:FF:000005">
    <property type="entry name" value="Fibrillin 2"/>
    <property type="match status" value="1"/>
</dbReference>
<feature type="domain" description="EGF-like" evidence="10">
    <location>
        <begin position="407"/>
        <end position="447"/>
    </location>
</feature>
<dbReference type="FunFam" id="2.10.25.10:FF:000038">
    <property type="entry name" value="Fibrillin 2"/>
    <property type="match status" value="2"/>
</dbReference>
<dbReference type="InterPro" id="IPR032675">
    <property type="entry name" value="LRR_dom_sf"/>
</dbReference>
<keyword evidence="12" id="KW-1185">Reference proteome</keyword>
<protein>
    <recommendedName>
        <fullName evidence="10">EGF-like domain-containing protein</fullName>
    </recommendedName>
</protein>
<evidence type="ECO:0000256" key="8">
    <source>
        <dbReference type="PROSITE-ProRule" id="PRU00076"/>
    </source>
</evidence>
<dbReference type="Pfam" id="PF12947">
    <property type="entry name" value="EGF_3"/>
    <property type="match status" value="2"/>
</dbReference>
<dbReference type="InterPro" id="IPR001611">
    <property type="entry name" value="Leu-rich_rpt"/>
</dbReference>
<dbReference type="InterPro" id="IPR051586">
    <property type="entry name" value="PKC-binding_NELL"/>
</dbReference>
<dbReference type="SMART" id="SM00179">
    <property type="entry name" value="EGF_CA"/>
    <property type="match status" value="6"/>
</dbReference>
<dbReference type="InterPro" id="IPR001881">
    <property type="entry name" value="EGF-like_Ca-bd_dom"/>
</dbReference>
<dbReference type="SUPFAM" id="SSF52058">
    <property type="entry name" value="L domain-like"/>
    <property type="match status" value="1"/>
</dbReference>
<organism evidence="11 12">
    <name type="scientific">Oopsacas minuta</name>
    <dbReference type="NCBI Taxonomy" id="111878"/>
    <lineage>
        <taxon>Eukaryota</taxon>
        <taxon>Metazoa</taxon>
        <taxon>Porifera</taxon>
        <taxon>Hexactinellida</taxon>
        <taxon>Hexasterophora</taxon>
        <taxon>Lyssacinosida</taxon>
        <taxon>Leucopsacidae</taxon>
        <taxon>Oopsacas</taxon>
    </lineage>
</organism>
<evidence type="ECO:0000256" key="4">
    <source>
        <dbReference type="ARBA" id="ARBA00022737"/>
    </source>
</evidence>
<feature type="domain" description="EGF-like" evidence="10">
    <location>
        <begin position="448"/>
        <end position="487"/>
    </location>
</feature>
<dbReference type="InterPro" id="IPR049883">
    <property type="entry name" value="NOTCH1_EGF-like"/>
</dbReference>
<dbReference type="GO" id="GO:0008201">
    <property type="term" value="F:heparin binding"/>
    <property type="evidence" value="ECO:0007669"/>
    <property type="project" value="TreeGrafter"/>
</dbReference>
<evidence type="ECO:0000256" key="6">
    <source>
        <dbReference type="ARBA" id="ARBA00023157"/>
    </source>
</evidence>
<dbReference type="SMART" id="SM00369">
    <property type="entry name" value="LRR_TYP"/>
    <property type="match status" value="3"/>
</dbReference>
<dbReference type="Proteomes" id="UP001165289">
    <property type="component" value="Unassembled WGS sequence"/>
</dbReference>
<dbReference type="PROSITE" id="PS51450">
    <property type="entry name" value="LRR"/>
    <property type="match status" value="2"/>
</dbReference>
<evidence type="ECO:0000256" key="2">
    <source>
        <dbReference type="ARBA" id="ARBA00022614"/>
    </source>
</evidence>
<dbReference type="SUPFAM" id="SSF57196">
    <property type="entry name" value="EGF/Laminin"/>
    <property type="match status" value="1"/>
</dbReference>
<comment type="caution">
    <text evidence="11">The sequence shown here is derived from an EMBL/GenBank/DDBJ whole genome shotgun (WGS) entry which is preliminary data.</text>
</comment>
<comment type="caution">
    <text evidence="8">Lacks conserved residue(s) required for the propagation of feature annotation.</text>
</comment>
<gene>
    <name evidence="11" type="ORF">LOD99_12207</name>
</gene>
<dbReference type="InterPro" id="IPR009030">
    <property type="entry name" value="Growth_fac_rcpt_cys_sf"/>
</dbReference>
<evidence type="ECO:0000256" key="7">
    <source>
        <dbReference type="ARBA" id="ARBA00023180"/>
    </source>
</evidence>
<keyword evidence="4" id="KW-0677">Repeat</keyword>
<dbReference type="SMART" id="SM00181">
    <property type="entry name" value="EGF"/>
    <property type="match status" value="7"/>
</dbReference>
<feature type="chain" id="PRO_5043574643" description="EGF-like domain-containing protein" evidence="9">
    <location>
        <begin position="21"/>
        <end position="581"/>
    </location>
</feature>
<dbReference type="Gene3D" id="3.80.10.10">
    <property type="entry name" value="Ribonuclease Inhibitor"/>
    <property type="match status" value="3"/>
</dbReference>
<dbReference type="PROSITE" id="PS50026">
    <property type="entry name" value="EGF_3"/>
    <property type="match status" value="5"/>
</dbReference>
<evidence type="ECO:0000256" key="9">
    <source>
        <dbReference type="SAM" id="SignalP"/>
    </source>
</evidence>
<dbReference type="CDD" id="cd00054">
    <property type="entry name" value="EGF_CA"/>
    <property type="match status" value="5"/>
</dbReference>
<dbReference type="PROSITE" id="PS01187">
    <property type="entry name" value="EGF_CA"/>
    <property type="match status" value="3"/>
</dbReference>
<keyword evidence="6" id="KW-1015">Disulfide bond</keyword>
<accession>A0AAV7JFG7</accession>